<evidence type="ECO:0000313" key="2">
    <source>
        <dbReference type="Proteomes" id="UP001059596"/>
    </source>
</evidence>
<name>A0A9P9Z1W0_9MUSC</name>
<keyword evidence="2" id="KW-1185">Reference proteome</keyword>
<organism evidence="1 2">
    <name type="scientific">Drosophila gunungcola</name>
    <name type="common">fruit fly</name>
    <dbReference type="NCBI Taxonomy" id="103775"/>
    <lineage>
        <taxon>Eukaryota</taxon>
        <taxon>Metazoa</taxon>
        <taxon>Ecdysozoa</taxon>
        <taxon>Arthropoda</taxon>
        <taxon>Hexapoda</taxon>
        <taxon>Insecta</taxon>
        <taxon>Pterygota</taxon>
        <taxon>Neoptera</taxon>
        <taxon>Endopterygota</taxon>
        <taxon>Diptera</taxon>
        <taxon>Brachycera</taxon>
        <taxon>Muscomorpha</taxon>
        <taxon>Ephydroidea</taxon>
        <taxon>Drosophilidae</taxon>
        <taxon>Drosophila</taxon>
        <taxon>Sophophora</taxon>
    </lineage>
</organism>
<reference evidence="1" key="1">
    <citation type="journal article" date="2023" name="Genome Biol. Evol.">
        <title>Long-read-based Genome Assembly of Drosophila gunungcola Reveals Fewer Chemosensory Genes in Flower-breeding Species.</title>
        <authorList>
            <person name="Negi A."/>
            <person name="Liao B.Y."/>
            <person name="Yeh S.D."/>
        </authorList>
    </citation>
    <scope>NUCLEOTIDE SEQUENCE</scope>
    <source>
        <strain evidence="1">Sukarami</strain>
    </source>
</reference>
<protein>
    <submittedName>
        <fullName evidence="1">Uncharacterized protein</fullName>
    </submittedName>
</protein>
<proteinExistence type="predicted"/>
<gene>
    <name evidence="1" type="ORF">M5D96_002976</name>
</gene>
<comment type="caution">
    <text evidence="1">The sequence shown here is derived from an EMBL/GenBank/DDBJ whole genome shotgun (WGS) entry which is preliminary data.</text>
</comment>
<dbReference type="Proteomes" id="UP001059596">
    <property type="component" value="Chromosome 3R"/>
</dbReference>
<feature type="non-terminal residue" evidence="1">
    <location>
        <position position="1"/>
    </location>
</feature>
<accession>A0A9P9Z1W0</accession>
<dbReference type="EMBL" id="JAMKOV010000001">
    <property type="protein sequence ID" value="KAI8046763.1"/>
    <property type="molecule type" value="Genomic_DNA"/>
</dbReference>
<dbReference type="AlphaFoldDB" id="A0A9P9Z1W0"/>
<sequence>RFESPPREGRLCLLVLISKRPENCSTADSVAQNLSVSVLHSFSRCTI</sequence>
<evidence type="ECO:0000313" key="1">
    <source>
        <dbReference type="EMBL" id="KAI8046763.1"/>
    </source>
</evidence>